<dbReference type="EMBL" id="VDEP01000494">
    <property type="protein sequence ID" value="KAA1069931.1"/>
    <property type="molecule type" value="Genomic_DNA"/>
</dbReference>
<evidence type="ECO:0000313" key="2">
    <source>
        <dbReference type="Proteomes" id="UP000325313"/>
    </source>
</evidence>
<reference evidence="1 2" key="1">
    <citation type="submission" date="2019-05" db="EMBL/GenBank/DDBJ databases">
        <title>Emergence of the Ug99 lineage of the wheat stem rust pathogen through somatic hybridization.</title>
        <authorList>
            <person name="Li F."/>
            <person name="Upadhyaya N.M."/>
            <person name="Sperschneider J."/>
            <person name="Matny O."/>
            <person name="Nguyen-Phuc H."/>
            <person name="Mago R."/>
            <person name="Raley C."/>
            <person name="Miller M.E."/>
            <person name="Silverstein K.A.T."/>
            <person name="Henningsen E."/>
            <person name="Hirsch C.D."/>
            <person name="Visser B."/>
            <person name="Pretorius Z.A."/>
            <person name="Steffenson B.J."/>
            <person name="Schwessinger B."/>
            <person name="Dodds P.N."/>
            <person name="Figueroa M."/>
        </authorList>
    </citation>
    <scope>NUCLEOTIDE SEQUENCE [LARGE SCALE GENOMIC DNA]</scope>
    <source>
        <strain evidence="1 2">Ug99</strain>
    </source>
</reference>
<protein>
    <submittedName>
        <fullName evidence="1">Uncharacterized protein</fullName>
    </submittedName>
</protein>
<evidence type="ECO:0000313" key="1">
    <source>
        <dbReference type="EMBL" id="KAA1069931.1"/>
    </source>
</evidence>
<comment type="caution">
    <text evidence="1">The sequence shown here is derived from an EMBL/GenBank/DDBJ whole genome shotgun (WGS) entry which is preliminary data.</text>
</comment>
<sequence length="88" mass="9495">MALHSSTTTHPDKLNDKALAASRVRYSPDALPFVSRLETTLTAQVTQSSSCIHTALKFCRLVVARQPSGLNPYSPPFNVSITGPILEA</sequence>
<name>A0A5B0M040_PUCGR</name>
<proteinExistence type="predicted"/>
<dbReference type="Proteomes" id="UP000325313">
    <property type="component" value="Unassembled WGS sequence"/>
</dbReference>
<accession>A0A5B0M040</accession>
<dbReference type="AlphaFoldDB" id="A0A5B0M040"/>
<organism evidence="1 2">
    <name type="scientific">Puccinia graminis f. sp. tritici</name>
    <dbReference type="NCBI Taxonomy" id="56615"/>
    <lineage>
        <taxon>Eukaryota</taxon>
        <taxon>Fungi</taxon>
        <taxon>Dikarya</taxon>
        <taxon>Basidiomycota</taxon>
        <taxon>Pucciniomycotina</taxon>
        <taxon>Pucciniomycetes</taxon>
        <taxon>Pucciniales</taxon>
        <taxon>Pucciniaceae</taxon>
        <taxon>Puccinia</taxon>
    </lineage>
</organism>
<gene>
    <name evidence="1" type="ORF">PGTUg99_003314</name>
</gene>